<sequence length="319" mass="34801">MAIQDKLTQTNTNQAVVVQNLKLAFSLWKNYDQFGCYNDDALWWATASFYAYQAYQDSELLNNSIAVWNSVTPYVVTQAQASAGATPVKNFALAGTCDNVTMAGGVFWRPTVDDTSINSITTGLYLTLSSYLAETTKDSKYTNAATLSATWIKAHNINSNNIVLDTESGADCSRSPSTWLFTYNSGKFIEGLSVLTDLTNDSQWENLMLTVVAAAVKNTAWQGSNGIITERSDNSSNNDGIGFKAVFIRGLLQAYMRTQNQNLSTLIRSYTDVQYNALLDLSSNGTFYSASWPGPKPTVFTSWGQLAALDVLTAAVGVN</sequence>
<name>A0A9P5TKP1_GYMJU</name>
<organism evidence="1 2">
    <name type="scientific">Gymnopilus junonius</name>
    <name type="common">Spectacular rustgill mushroom</name>
    <name type="synonym">Gymnopilus spectabilis subsp. junonius</name>
    <dbReference type="NCBI Taxonomy" id="109634"/>
    <lineage>
        <taxon>Eukaryota</taxon>
        <taxon>Fungi</taxon>
        <taxon>Dikarya</taxon>
        <taxon>Basidiomycota</taxon>
        <taxon>Agaricomycotina</taxon>
        <taxon>Agaricomycetes</taxon>
        <taxon>Agaricomycetidae</taxon>
        <taxon>Agaricales</taxon>
        <taxon>Agaricineae</taxon>
        <taxon>Hymenogastraceae</taxon>
        <taxon>Gymnopilus</taxon>
    </lineage>
</organism>
<dbReference type="EMBL" id="JADNYJ010000079">
    <property type="protein sequence ID" value="KAF8889506.1"/>
    <property type="molecule type" value="Genomic_DNA"/>
</dbReference>
<comment type="caution">
    <text evidence="1">The sequence shown here is derived from an EMBL/GenBank/DDBJ whole genome shotgun (WGS) entry which is preliminary data.</text>
</comment>
<keyword evidence="2" id="KW-1185">Reference proteome</keyword>
<dbReference type="InterPro" id="IPR008928">
    <property type="entry name" value="6-hairpin_glycosidase_sf"/>
</dbReference>
<dbReference type="PANTHER" id="PTHR47791">
    <property type="entry name" value="MEIOTICALLY UP-REGULATED GENE 191 PROTEIN"/>
    <property type="match status" value="1"/>
</dbReference>
<keyword evidence="1" id="KW-0378">Hydrolase</keyword>
<dbReference type="AlphaFoldDB" id="A0A9P5TKP1"/>
<dbReference type="GO" id="GO:0016787">
    <property type="term" value="F:hydrolase activity"/>
    <property type="evidence" value="ECO:0007669"/>
    <property type="project" value="UniProtKB-KW"/>
</dbReference>
<evidence type="ECO:0000313" key="1">
    <source>
        <dbReference type="EMBL" id="KAF8889506.1"/>
    </source>
</evidence>
<dbReference type="Pfam" id="PF03663">
    <property type="entry name" value="Glyco_hydro_76"/>
    <property type="match status" value="1"/>
</dbReference>
<dbReference type="Proteomes" id="UP000724874">
    <property type="component" value="Unassembled WGS sequence"/>
</dbReference>
<protein>
    <submittedName>
        <fullName evidence="1">Glycoside hydrolase</fullName>
    </submittedName>
</protein>
<dbReference type="InterPro" id="IPR005198">
    <property type="entry name" value="Glyco_hydro_76"/>
</dbReference>
<dbReference type="Gene3D" id="1.50.10.20">
    <property type="match status" value="1"/>
</dbReference>
<reference evidence="1" key="1">
    <citation type="submission" date="2020-11" db="EMBL/GenBank/DDBJ databases">
        <authorList>
            <consortium name="DOE Joint Genome Institute"/>
            <person name="Ahrendt S."/>
            <person name="Riley R."/>
            <person name="Andreopoulos W."/>
            <person name="LaButti K."/>
            <person name="Pangilinan J."/>
            <person name="Ruiz-duenas F.J."/>
            <person name="Barrasa J.M."/>
            <person name="Sanchez-Garcia M."/>
            <person name="Camarero S."/>
            <person name="Miyauchi S."/>
            <person name="Serrano A."/>
            <person name="Linde D."/>
            <person name="Babiker R."/>
            <person name="Drula E."/>
            <person name="Ayuso-Fernandez I."/>
            <person name="Pacheco R."/>
            <person name="Padilla G."/>
            <person name="Ferreira P."/>
            <person name="Barriuso J."/>
            <person name="Kellner H."/>
            <person name="Castanera R."/>
            <person name="Alfaro M."/>
            <person name="Ramirez L."/>
            <person name="Pisabarro A.G."/>
            <person name="Kuo A."/>
            <person name="Tritt A."/>
            <person name="Lipzen A."/>
            <person name="He G."/>
            <person name="Yan M."/>
            <person name="Ng V."/>
            <person name="Cullen D."/>
            <person name="Martin F."/>
            <person name="Rosso M.-N."/>
            <person name="Henrissat B."/>
            <person name="Hibbett D."/>
            <person name="Martinez A.T."/>
            <person name="Grigoriev I.V."/>
        </authorList>
    </citation>
    <scope>NUCLEOTIDE SEQUENCE</scope>
    <source>
        <strain evidence="1">AH 44721</strain>
    </source>
</reference>
<evidence type="ECO:0000313" key="2">
    <source>
        <dbReference type="Proteomes" id="UP000724874"/>
    </source>
</evidence>
<dbReference type="OrthoDB" id="9984024at2759"/>
<dbReference type="PANTHER" id="PTHR47791:SF3">
    <property type="entry name" value="MEIOTICALLY UP-REGULATED GENE 191 PROTEIN"/>
    <property type="match status" value="1"/>
</dbReference>
<gene>
    <name evidence="1" type="ORF">CPB84DRAFT_1683857</name>
</gene>
<accession>A0A9P5TKP1</accession>
<proteinExistence type="predicted"/>
<dbReference type="InterPro" id="IPR053169">
    <property type="entry name" value="MUG_Protein"/>
</dbReference>
<dbReference type="GO" id="GO:0005975">
    <property type="term" value="P:carbohydrate metabolic process"/>
    <property type="evidence" value="ECO:0007669"/>
    <property type="project" value="InterPro"/>
</dbReference>
<dbReference type="SUPFAM" id="SSF48208">
    <property type="entry name" value="Six-hairpin glycosidases"/>
    <property type="match status" value="1"/>
</dbReference>